<evidence type="ECO:0000313" key="5">
    <source>
        <dbReference type="Proteomes" id="UP000291151"/>
    </source>
</evidence>
<dbReference type="Proteomes" id="UP000291151">
    <property type="component" value="Chromosome"/>
</dbReference>
<keyword evidence="5" id="KW-1185">Reference proteome</keyword>
<dbReference type="InterPro" id="IPR013783">
    <property type="entry name" value="Ig-like_fold"/>
</dbReference>
<gene>
    <name evidence="4" type="ORF">DKZ56_05680</name>
</gene>
<accession>A0A4P6URY8</accession>
<sequence>MANQPKKYKKFVATAATATLVASAIVPVASAASFSDVVVGGSHSEAINALADQGIIKGYADGTFKPGVQINRGQTVKLLGRWLESQGYEIPADWNSVQRFSDVPVNAADQELVKYAALVKDAGVFNGSQGKLNASQPMQRQHMAVVLVRAIKNVLGEDLVQQYKDAGFVSSIEDLYQAYANENREAIIALEYAGITKVSDGNFRPTQTVTRGQFASFLYRTINLDTLNATVESIKAINNTTVEVDFKEAIDNVNALKFTIDGLQVKNAVVKQTDKTVVVLTTAPQEGGKTYTVSESGKKLGTFQGVSAVIPTGISTVVASQQGVIGQQVTVSAQVKVTEGQSKAGIPVTFNIVNSNSNVNDKIEVEAYTDENGVATYTYTRYYSGTDNVVAYATDKSSVNDKAKVYWDNALQLTISDVTTDSTLANGKNKVYQIESKNNKNGYVFVTFAENLNVAPDKLVKTVNAQGVATYLLDSNDRVTANRADYPYEATTGGKAVIAVKLDSNGKANLVLSGKNASVTPIVFEGEYVGNNITPQAYKAKYDKTALQAKGSTVTFELKHELGLTVEAIGNANAATYINSTETGGRDYKVKYVDKEGKPVAQGSKVRVAIDTEGVTGTFRLLDADGNEVTAYLTDGKVKYYELTIGKDGETTFTVTSTHVNDYVTPVVFVDNGKTAQKLDDQDLQSKSETTYFVADVTYNAKLKVLGADGKEAKPVLANNSDYVDFVYELVDQNGKPRRASSATDVTFNITAGAGTIVTENGDVAPGNSTSVTKTISASSTKATTRVKAKEASVVSVTATGSTAGVVLPTTEPTSATATFLSTQELVNGTVYTGTVRAVDKANNKVTLLINGKEHTVSYENGNYYIGGTNKSFVDFEEALSYGDTVKYVPGTTPHFDITVNITDTTAPSLSSATYASAQPAKSNSYATGDIELSGGEKLTFTATEYSEELNGTKVVLVDNVASSSTTATVGVDGNGNTVITVELADNGTNITATFQDVIDAVNTVTTITKVSASTSDSTSTVADVGNTTLNGGSVAAPAQPATITLVFDEEVANTSEVEASVTVTGSATVRSLDNPTFSWSSDKKTLTIILGPAHTVQKGDTVTVTNVKDAAGNVKATDSQSLN</sequence>
<dbReference type="Gene3D" id="2.60.40.1220">
    <property type="match status" value="2"/>
</dbReference>
<feature type="domain" description="SLH" evidence="3">
    <location>
        <begin position="96"/>
        <end position="161"/>
    </location>
</feature>
<evidence type="ECO:0000259" key="3">
    <source>
        <dbReference type="PROSITE" id="PS51272"/>
    </source>
</evidence>
<feature type="domain" description="SLH" evidence="3">
    <location>
        <begin position="163"/>
        <end position="232"/>
    </location>
</feature>
<evidence type="ECO:0000256" key="2">
    <source>
        <dbReference type="SAM" id="SignalP"/>
    </source>
</evidence>
<dbReference type="AlphaFoldDB" id="A0A4P6URY8"/>
<organism evidence="4 5">
    <name type="scientific">Ureibacillus thermophilus</name>
    <dbReference type="NCBI Taxonomy" id="367743"/>
    <lineage>
        <taxon>Bacteria</taxon>
        <taxon>Bacillati</taxon>
        <taxon>Bacillota</taxon>
        <taxon>Bacilli</taxon>
        <taxon>Bacillales</taxon>
        <taxon>Caryophanaceae</taxon>
        <taxon>Ureibacillus</taxon>
    </lineage>
</organism>
<feature type="chain" id="PRO_5020727665" evidence="2">
    <location>
        <begin position="32"/>
        <end position="1124"/>
    </location>
</feature>
<evidence type="ECO:0000313" key="4">
    <source>
        <dbReference type="EMBL" id="QBK25387.1"/>
    </source>
</evidence>
<keyword evidence="1 2" id="KW-0732">Signal</keyword>
<feature type="signal peptide" evidence="2">
    <location>
        <begin position="1"/>
        <end position="31"/>
    </location>
</feature>
<dbReference type="RefSeq" id="WP_208651771.1">
    <property type="nucleotide sequence ID" value="NZ_CP036528.1"/>
</dbReference>
<evidence type="ECO:0000256" key="1">
    <source>
        <dbReference type="ARBA" id="ARBA00022729"/>
    </source>
</evidence>
<dbReference type="InterPro" id="IPR001119">
    <property type="entry name" value="SLH_dom"/>
</dbReference>
<protein>
    <submittedName>
        <fullName evidence="4">S-layer homology domain-containing protein</fullName>
    </submittedName>
</protein>
<dbReference type="KEGG" id="uth:DKZ56_05680"/>
<dbReference type="Gene3D" id="2.60.40.10">
    <property type="entry name" value="Immunoglobulins"/>
    <property type="match status" value="1"/>
</dbReference>
<dbReference type="InterPro" id="IPR008964">
    <property type="entry name" value="Invasin/intimin_cell_adhesion"/>
</dbReference>
<dbReference type="InterPro" id="IPR014755">
    <property type="entry name" value="Cu-Rt/internalin_Ig-like"/>
</dbReference>
<dbReference type="EMBL" id="CP036528">
    <property type="protein sequence ID" value="QBK25387.1"/>
    <property type="molecule type" value="Genomic_DNA"/>
</dbReference>
<proteinExistence type="predicted"/>
<name>A0A4P6URY8_9BACL</name>
<reference evidence="4 5" key="1">
    <citation type="submission" date="2019-02" db="EMBL/GenBank/DDBJ databases">
        <title>Ureibacillus thermophilus.</title>
        <authorList>
            <person name="Sunny J.S."/>
            <person name="Natarajan A."/>
            <person name="Saleena L.M."/>
        </authorList>
    </citation>
    <scope>NUCLEOTIDE SEQUENCE [LARGE SCALE GENOMIC DNA]</scope>
    <source>
        <strain evidence="4 5">LM102</strain>
    </source>
</reference>
<feature type="domain" description="SLH" evidence="3">
    <location>
        <begin position="30"/>
        <end position="93"/>
    </location>
</feature>
<dbReference type="Pfam" id="PF00395">
    <property type="entry name" value="SLH"/>
    <property type="match status" value="2"/>
</dbReference>
<dbReference type="SUPFAM" id="SSF49373">
    <property type="entry name" value="Invasin/intimin cell-adhesion fragments"/>
    <property type="match status" value="1"/>
</dbReference>
<dbReference type="PROSITE" id="PS51272">
    <property type="entry name" value="SLH"/>
    <property type="match status" value="3"/>
</dbReference>